<reference evidence="5 6" key="1">
    <citation type="journal article" date="2016" name="Nat. Commun.">
        <title>Thousands of microbial genomes shed light on interconnected biogeochemical processes in an aquifer system.</title>
        <authorList>
            <person name="Anantharaman K."/>
            <person name="Brown C.T."/>
            <person name="Hug L.A."/>
            <person name="Sharon I."/>
            <person name="Castelle C.J."/>
            <person name="Probst A.J."/>
            <person name="Thomas B.C."/>
            <person name="Singh A."/>
            <person name="Wilkins M.J."/>
            <person name="Karaoz U."/>
            <person name="Brodie E.L."/>
            <person name="Williams K.H."/>
            <person name="Hubbard S.S."/>
            <person name="Banfield J.F."/>
        </authorList>
    </citation>
    <scope>NUCLEOTIDE SEQUENCE [LARGE SCALE GENOMIC DNA]</scope>
</reference>
<name>A0A1F4TQ79_UNCSA</name>
<comment type="caution">
    <text evidence="5">The sequence shown here is derived from an EMBL/GenBank/DDBJ whole genome shotgun (WGS) entry which is preliminary data.</text>
</comment>
<organism evidence="5 6">
    <name type="scientific">candidate division WOR-1 bacterium RIFOXYB2_FULL_48_7</name>
    <dbReference type="NCBI Taxonomy" id="1802583"/>
    <lineage>
        <taxon>Bacteria</taxon>
        <taxon>Bacillati</taxon>
        <taxon>Saganbacteria</taxon>
    </lineage>
</organism>
<dbReference type="Proteomes" id="UP000178951">
    <property type="component" value="Unassembled WGS sequence"/>
</dbReference>
<sequence>MQDVVKVGIVGCGRAGRKYAAAGLLAHPQAEIVGLTSRTEASARQLRQDLSLTAEVFPDYPTMLESDGLTAVALCTPPPCHFEQAKLALAAGKHVIIEKPATTSIQEAEELIALASQHGRQVLVAQNMRFAPSITTARNWLAYGMIGDVHAVSGIFEHGGPGKDWFFDPAQAGVGGSFYDLGVHLIDTVRFLLGPSVWQLTSADLNHDPRGIDTVGEVSYQTPPGVTIALSTSWLARTMIGRISIQGNRGNIQVVFRPIPNQQLLHTPEGASNEAMQNITSFTSQAFANPYYYFIETILGRISGDPMGISLANNLPTIQAVMAAYRR</sequence>
<comment type="similarity">
    <text evidence="1">Belongs to the Gfo/Idh/MocA family.</text>
</comment>
<evidence type="ECO:0000256" key="1">
    <source>
        <dbReference type="ARBA" id="ARBA00010928"/>
    </source>
</evidence>
<protein>
    <recommendedName>
        <fullName evidence="7">Dehydrogenase</fullName>
    </recommendedName>
</protein>
<feature type="domain" description="GFO/IDH/MocA-like oxidoreductase" evidence="4">
    <location>
        <begin position="135"/>
        <end position="252"/>
    </location>
</feature>
<evidence type="ECO:0000313" key="6">
    <source>
        <dbReference type="Proteomes" id="UP000178951"/>
    </source>
</evidence>
<dbReference type="SUPFAM" id="SSF51735">
    <property type="entry name" value="NAD(P)-binding Rossmann-fold domains"/>
    <property type="match status" value="1"/>
</dbReference>
<dbReference type="InterPro" id="IPR051317">
    <property type="entry name" value="Gfo/Idh/MocA_oxidoreduct"/>
</dbReference>
<dbReference type="Pfam" id="PF22725">
    <property type="entry name" value="GFO_IDH_MocA_C3"/>
    <property type="match status" value="1"/>
</dbReference>
<dbReference type="GO" id="GO:0016491">
    <property type="term" value="F:oxidoreductase activity"/>
    <property type="evidence" value="ECO:0007669"/>
    <property type="project" value="UniProtKB-KW"/>
</dbReference>
<dbReference type="Pfam" id="PF01408">
    <property type="entry name" value="GFO_IDH_MocA"/>
    <property type="match status" value="1"/>
</dbReference>
<evidence type="ECO:0000313" key="5">
    <source>
        <dbReference type="EMBL" id="OGC34680.1"/>
    </source>
</evidence>
<dbReference type="InterPro" id="IPR000683">
    <property type="entry name" value="Gfo/Idh/MocA-like_OxRdtase_N"/>
</dbReference>
<evidence type="ECO:0008006" key="7">
    <source>
        <dbReference type="Google" id="ProtNLM"/>
    </source>
</evidence>
<dbReference type="PANTHER" id="PTHR43708:SF5">
    <property type="entry name" value="CONSERVED EXPRESSED OXIDOREDUCTASE (EUROFUNG)-RELATED"/>
    <property type="match status" value="1"/>
</dbReference>
<evidence type="ECO:0000256" key="2">
    <source>
        <dbReference type="ARBA" id="ARBA00023002"/>
    </source>
</evidence>
<dbReference type="EMBL" id="MEUF01000040">
    <property type="protein sequence ID" value="OGC34680.1"/>
    <property type="molecule type" value="Genomic_DNA"/>
</dbReference>
<dbReference type="SUPFAM" id="SSF55347">
    <property type="entry name" value="Glyceraldehyde-3-phosphate dehydrogenase-like, C-terminal domain"/>
    <property type="match status" value="1"/>
</dbReference>
<dbReference type="InterPro" id="IPR036291">
    <property type="entry name" value="NAD(P)-bd_dom_sf"/>
</dbReference>
<proteinExistence type="inferred from homology"/>
<accession>A0A1F4TQ79</accession>
<dbReference type="InterPro" id="IPR055170">
    <property type="entry name" value="GFO_IDH_MocA-like_dom"/>
</dbReference>
<evidence type="ECO:0000259" key="4">
    <source>
        <dbReference type="Pfam" id="PF22725"/>
    </source>
</evidence>
<feature type="domain" description="Gfo/Idh/MocA-like oxidoreductase N-terminal" evidence="3">
    <location>
        <begin position="5"/>
        <end position="125"/>
    </location>
</feature>
<evidence type="ECO:0000259" key="3">
    <source>
        <dbReference type="Pfam" id="PF01408"/>
    </source>
</evidence>
<keyword evidence="2" id="KW-0560">Oxidoreductase</keyword>
<dbReference type="STRING" id="1802583.A2311_05560"/>
<dbReference type="Gene3D" id="3.40.50.720">
    <property type="entry name" value="NAD(P)-binding Rossmann-like Domain"/>
    <property type="match status" value="1"/>
</dbReference>
<dbReference type="Gene3D" id="3.30.360.10">
    <property type="entry name" value="Dihydrodipicolinate Reductase, domain 2"/>
    <property type="match status" value="1"/>
</dbReference>
<dbReference type="AlphaFoldDB" id="A0A1F4TQ79"/>
<dbReference type="PANTHER" id="PTHR43708">
    <property type="entry name" value="CONSERVED EXPRESSED OXIDOREDUCTASE (EUROFUNG)"/>
    <property type="match status" value="1"/>
</dbReference>
<dbReference type="GO" id="GO:0000166">
    <property type="term" value="F:nucleotide binding"/>
    <property type="evidence" value="ECO:0007669"/>
    <property type="project" value="InterPro"/>
</dbReference>
<gene>
    <name evidence="5" type="ORF">A2311_05560</name>
</gene>